<name>A0A1S9P761_9SPHI</name>
<protein>
    <recommendedName>
        <fullName evidence="1">Carboxymuconolactone decarboxylase-like domain-containing protein</fullName>
    </recommendedName>
</protein>
<dbReference type="SUPFAM" id="SSF69118">
    <property type="entry name" value="AhpD-like"/>
    <property type="match status" value="1"/>
</dbReference>
<dbReference type="PANTHER" id="PTHR35446:SF3">
    <property type="entry name" value="CMD DOMAIN-CONTAINING PROTEIN"/>
    <property type="match status" value="1"/>
</dbReference>
<feature type="domain" description="Carboxymuconolactone decarboxylase-like" evidence="1">
    <location>
        <begin position="46"/>
        <end position="113"/>
    </location>
</feature>
<dbReference type="InterPro" id="IPR029032">
    <property type="entry name" value="AhpD-like"/>
</dbReference>
<sequence length="180" mass="19882">MIPFTVPVYEEGAEPESVKPIYARFSKTLGHMPNLYAAIGHSPNALTSYLQYTGEQAKGTFHAKDREGIFLIVSQLNGCEYCLAAHTASALKAGWTSDETVALRKGKHADAKWQVIYKVTKSIIDNKGEVGSALLDEFYALGFKEAAIIDLLTLVNVMSYTNYAYRLMQIPIDFPLAPEV</sequence>
<evidence type="ECO:0000313" key="3">
    <source>
        <dbReference type="Proteomes" id="UP000189739"/>
    </source>
</evidence>
<accession>A0A1S9P761</accession>
<dbReference type="EMBL" id="MBTF01000038">
    <property type="protein sequence ID" value="OOQ56786.1"/>
    <property type="molecule type" value="Genomic_DNA"/>
</dbReference>
<evidence type="ECO:0000313" key="2">
    <source>
        <dbReference type="EMBL" id="OOQ56786.1"/>
    </source>
</evidence>
<dbReference type="GO" id="GO:0051920">
    <property type="term" value="F:peroxiredoxin activity"/>
    <property type="evidence" value="ECO:0007669"/>
    <property type="project" value="InterPro"/>
</dbReference>
<comment type="caution">
    <text evidence="2">The sequence shown here is derived from an EMBL/GenBank/DDBJ whole genome shotgun (WGS) entry which is preliminary data.</text>
</comment>
<dbReference type="RefSeq" id="WP_078351200.1">
    <property type="nucleotide sequence ID" value="NZ_MBTF01000038.1"/>
</dbReference>
<dbReference type="Pfam" id="PF02627">
    <property type="entry name" value="CMD"/>
    <property type="match status" value="1"/>
</dbReference>
<gene>
    <name evidence="2" type="ORF">BC343_17525</name>
</gene>
<dbReference type="InterPro" id="IPR003779">
    <property type="entry name" value="CMD-like"/>
</dbReference>
<proteinExistence type="predicted"/>
<dbReference type="NCBIfam" id="TIGR00778">
    <property type="entry name" value="ahpD_dom"/>
    <property type="match status" value="1"/>
</dbReference>
<keyword evidence="3" id="KW-1185">Reference proteome</keyword>
<dbReference type="OrthoDB" id="9808310at2"/>
<dbReference type="AlphaFoldDB" id="A0A1S9P761"/>
<dbReference type="Gene3D" id="1.20.1290.10">
    <property type="entry name" value="AhpD-like"/>
    <property type="match status" value="1"/>
</dbReference>
<dbReference type="STRING" id="1792845.BC343_17525"/>
<dbReference type="InterPro" id="IPR004675">
    <property type="entry name" value="AhpD_core"/>
</dbReference>
<organism evidence="2 3">
    <name type="scientific">Mucilaginibacter pedocola</name>
    <dbReference type="NCBI Taxonomy" id="1792845"/>
    <lineage>
        <taxon>Bacteria</taxon>
        <taxon>Pseudomonadati</taxon>
        <taxon>Bacteroidota</taxon>
        <taxon>Sphingobacteriia</taxon>
        <taxon>Sphingobacteriales</taxon>
        <taxon>Sphingobacteriaceae</taxon>
        <taxon>Mucilaginibacter</taxon>
    </lineage>
</organism>
<dbReference type="PANTHER" id="PTHR35446">
    <property type="entry name" value="SI:CH211-175M2.5"/>
    <property type="match status" value="1"/>
</dbReference>
<dbReference type="Proteomes" id="UP000189739">
    <property type="component" value="Unassembled WGS sequence"/>
</dbReference>
<reference evidence="2 3" key="1">
    <citation type="submission" date="2016-07" db="EMBL/GenBank/DDBJ databases">
        <title>Genomic analysis of zinc-resistant bacterium Mucilaginibacter pedocola TBZ30.</title>
        <authorList>
            <person name="Huang J."/>
            <person name="Tang J."/>
        </authorList>
    </citation>
    <scope>NUCLEOTIDE SEQUENCE [LARGE SCALE GENOMIC DNA]</scope>
    <source>
        <strain evidence="2 3">TBZ30</strain>
    </source>
</reference>
<evidence type="ECO:0000259" key="1">
    <source>
        <dbReference type="Pfam" id="PF02627"/>
    </source>
</evidence>